<evidence type="ECO:0000313" key="3">
    <source>
        <dbReference type="EMBL" id="KYR00747.1"/>
    </source>
</evidence>
<dbReference type="FunCoup" id="A0A152A3S0">
    <property type="interactions" value="380"/>
</dbReference>
<dbReference type="AlphaFoldDB" id="A0A152A3S0"/>
<protein>
    <recommendedName>
        <fullName evidence="5">Ribosomal silencing factor RsfS</fullName>
    </recommendedName>
</protein>
<dbReference type="GO" id="GO:0005739">
    <property type="term" value="C:mitochondrion"/>
    <property type="evidence" value="ECO:0007669"/>
    <property type="project" value="TreeGrafter"/>
</dbReference>
<feature type="region of interest" description="Disordered" evidence="2">
    <location>
        <begin position="53"/>
        <end position="103"/>
    </location>
</feature>
<dbReference type="GO" id="GO:0017148">
    <property type="term" value="P:negative regulation of translation"/>
    <property type="evidence" value="ECO:0007669"/>
    <property type="project" value="TreeGrafter"/>
</dbReference>
<gene>
    <name evidence="3" type="ORF">DLAC_02790</name>
</gene>
<evidence type="ECO:0000313" key="4">
    <source>
        <dbReference type="Proteomes" id="UP000076078"/>
    </source>
</evidence>
<dbReference type="PANTHER" id="PTHR21043">
    <property type="entry name" value="IOJAP SUPERFAMILY ORTHOLOG"/>
    <property type="match status" value="1"/>
</dbReference>
<dbReference type="EMBL" id="LODT01000013">
    <property type="protein sequence ID" value="KYR00747.1"/>
    <property type="molecule type" value="Genomic_DNA"/>
</dbReference>
<dbReference type="Gene3D" id="3.30.460.10">
    <property type="entry name" value="Beta Polymerase, domain 2"/>
    <property type="match status" value="1"/>
</dbReference>
<dbReference type="InterPro" id="IPR043519">
    <property type="entry name" value="NT_sf"/>
</dbReference>
<dbReference type="InterPro" id="IPR004394">
    <property type="entry name" value="Iojap/RsfS/C7orf30"/>
</dbReference>
<feature type="region of interest" description="Disordered" evidence="2">
    <location>
        <begin position="337"/>
        <end position="370"/>
    </location>
</feature>
<dbReference type="GO" id="GO:0043023">
    <property type="term" value="F:ribosomal large subunit binding"/>
    <property type="evidence" value="ECO:0007669"/>
    <property type="project" value="TreeGrafter"/>
</dbReference>
<evidence type="ECO:0000256" key="1">
    <source>
        <dbReference type="ARBA" id="ARBA00010574"/>
    </source>
</evidence>
<comment type="similarity">
    <text evidence="1">Belongs to the Iojap/RsfS family.</text>
</comment>
<sequence length="537" mass="62447">MNSIVLLKNSITTSNISLISNVLKYSISGSLVYGGNRYYSNKSNHYNRRNSYTHQRDVKTTKKRELKKEAVQRGEELPIFKHTKQDHEHSKPLSHEDRVELKKKTKKKLKKEIKLHNEERLKHIRLANELELDQLTQEQKEKLRSFNLENDDDVEQYTGTTTSQQKVYYSDFSGGDPSDDWEYNQDDDDLMASEYDQDELEQIEEQFNNRYEDLPEIDLSKIPKANIIEIDESYLASLPKDQDGSVVLPEFISLKDAKSKFKFSQKDLDSIKGSYQSRKQKQIEMGEDNEEEVEENDFVVDEDHQQEVKEIQKLQSILDKRKAKLLAKQEKFIAKQQTKKGFAGRPLEQEPVVQEEKPKATKKKSTKKSKADEVATVEQVSTNVKSEEQQMVEAIQREHLQRVSKGRKMDLSPVTIDQVMEVLSETKLDDFAVFNVAQKCGWAEYLVLASSDSERLLATAEEDIIKAFKNRFYNLSSNPQNSEEWKCIDLKTVVIHLMETNTRARYDLETLWSTRRERGSTEMSWDDEKTSKLGEAD</sequence>
<dbReference type="InParanoid" id="A0A152A3S0"/>
<comment type="caution">
    <text evidence="3">The sequence shown here is derived from an EMBL/GenBank/DDBJ whole genome shotgun (WGS) entry which is preliminary data.</text>
</comment>
<dbReference type="Pfam" id="PF02410">
    <property type="entry name" value="RsfS"/>
    <property type="match status" value="1"/>
</dbReference>
<dbReference type="PANTHER" id="PTHR21043:SF0">
    <property type="entry name" value="MITOCHONDRIAL ASSEMBLY OF RIBOSOMAL LARGE SUBUNIT PROTEIN 1"/>
    <property type="match status" value="1"/>
</dbReference>
<dbReference type="OrthoDB" id="21330at2759"/>
<dbReference type="Proteomes" id="UP000076078">
    <property type="component" value="Unassembled WGS sequence"/>
</dbReference>
<reference evidence="3 4" key="1">
    <citation type="submission" date="2015-12" db="EMBL/GenBank/DDBJ databases">
        <title>Dictyostelia acquired genes for synthesis and detection of signals that induce cell-type specialization by lateral gene transfer from prokaryotes.</title>
        <authorList>
            <person name="Gloeckner G."/>
            <person name="Schaap P."/>
        </authorList>
    </citation>
    <scope>NUCLEOTIDE SEQUENCE [LARGE SCALE GENOMIC DNA]</scope>
    <source>
        <strain evidence="3 4">TK</strain>
    </source>
</reference>
<evidence type="ECO:0000256" key="2">
    <source>
        <dbReference type="SAM" id="MobiDB-lite"/>
    </source>
</evidence>
<dbReference type="GO" id="GO:0090071">
    <property type="term" value="P:negative regulation of ribosome biogenesis"/>
    <property type="evidence" value="ECO:0007669"/>
    <property type="project" value="TreeGrafter"/>
</dbReference>
<feature type="compositionally biased region" description="Basic and acidic residues" evidence="2">
    <location>
        <begin position="66"/>
        <end position="102"/>
    </location>
</feature>
<proteinExistence type="inferred from homology"/>
<organism evidence="3 4">
    <name type="scientific">Tieghemostelium lacteum</name>
    <name type="common">Slime mold</name>
    <name type="synonym">Dictyostelium lacteum</name>
    <dbReference type="NCBI Taxonomy" id="361077"/>
    <lineage>
        <taxon>Eukaryota</taxon>
        <taxon>Amoebozoa</taxon>
        <taxon>Evosea</taxon>
        <taxon>Eumycetozoa</taxon>
        <taxon>Dictyostelia</taxon>
        <taxon>Dictyosteliales</taxon>
        <taxon>Raperosteliaceae</taxon>
        <taxon>Tieghemostelium</taxon>
    </lineage>
</organism>
<name>A0A152A3S0_TIELA</name>
<dbReference type="NCBIfam" id="TIGR00090">
    <property type="entry name" value="rsfS_iojap_ybeB"/>
    <property type="match status" value="1"/>
</dbReference>
<keyword evidence="4" id="KW-1185">Reference proteome</keyword>
<dbReference type="OMA" id="ETLWSTR"/>
<accession>A0A152A3S0</accession>
<dbReference type="SUPFAM" id="SSF81301">
    <property type="entry name" value="Nucleotidyltransferase"/>
    <property type="match status" value="1"/>
</dbReference>
<dbReference type="STRING" id="361077.A0A152A3S0"/>
<evidence type="ECO:0008006" key="5">
    <source>
        <dbReference type="Google" id="ProtNLM"/>
    </source>
</evidence>